<feature type="transmembrane region" description="Helical" evidence="8">
    <location>
        <begin position="187"/>
        <end position="206"/>
    </location>
</feature>
<dbReference type="PANTHER" id="PTHR33406">
    <property type="entry name" value="MEMBRANE PROTEIN MJ1562-RELATED"/>
    <property type="match status" value="1"/>
</dbReference>
<sequence length="735" mass="77103">MPAFSRLPAGRRRHALRRLATAPGGSRTKWLVLAVWLLLALALGPLAGKLGEVEDSGPNSFLPRGAESAQVNTQLEKFRGKDEIMPAVVVYSRDDARTTQADVAKARADRAEFAAHAAKGEKISGPVPAEDGKALMVVAPLASGEDGLGDALEEIRTVAGANAPPGLDVEVGGPAGSLIDSVKVFDTLDSTLMLATGAVVTLLLLITYRSPLLWLFPVLSVGFAAVLTQVATYALAKYASLPVDPQSSGILMVLVFGVGTDYALLLIARYREELHRHEDRHEAMRVALRRSGPAIVASAGTIAIGLACLAFADINSSRSLGLVGAVGVVCALLAMITALPALLVATGRWVFWPFVPRYGTQPRTARTVWSRIGGLLVRRPRWSWLMSVGMTAVLALSATGITMGLTQEEMYQDKPESVLAQEKLAAHYPSGSSDPATIVVRTGARDATRKAALGVAGVESVRAEDRTPDAALTSLSVVLQHAPDSEAAKDTIAGLRAAVHRIDGADALVGGTTAESLDTAHAAGRDLRTVIPIVLGVVLLVLVWLLRSLLAPVLLLATVVLSFFGALGASNLLFTHLLGFAGIDHSIPLMGFVFLVALGIDYNIFLMTRVREETLRQGHTKGVLTGLTSTGGVITSAGIVLAATFAVFATMPLVTMAQMGVLVGIGVLLDTFLVRTVLVPSLALDIGARIWWPSRLGRAAATRDDGESGVGDGDGYEGAGAGAPRTGEARKLQKV</sequence>
<feature type="domain" description="SSD" evidence="9">
    <location>
        <begin position="556"/>
        <end position="684"/>
    </location>
</feature>
<accession>A0ABP6CAB4</accession>
<dbReference type="RefSeq" id="WP_344564404.1">
    <property type="nucleotide sequence ID" value="NZ_BAAARJ010000005.1"/>
</dbReference>
<name>A0ABP6CAB4_9ACTN</name>
<keyword evidence="11" id="KW-1185">Reference proteome</keyword>
<dbReference type="InterPro" id="IPR050545">
    <property type="entry name" value="Mycobact_MmpL"/>
</dbReference>
<feature type="region of interest" description="Disordered" evidence="7">
    <location>
        <begin position="701"/>
        <end position="735"/>
    </location>
</feature>
<reference evidence="11" key="1">
    <citation type="journal article" date="2019" name="Int. J. Syst. Evol. Microbiol.">
        <title>The Global Catalogue of Microorganisms (GCM) 10K type strain sequencing project: providing services to taxonomists for standard genome sequencing and annotation.</title>
        <authorList>
            <consortium name="The Broad Institute Genomics Platform"/>
            <consortium name="The Broad Institute Genome Sequencing Center for Infectious Disease"/>
            <person name="Wu L."/>
            <person name="Ma J."/>
        </authorList>
    </citation>
    <scope>NUCLEOTIDE SEQUENCE [LARGE SCALE GENOMIC DNA]</scope>
    <source>
        <strain evidence="11">JCM 16373</strain>
    </source>
</reference>
<dbReference type="Proteomes" id="UP001501447">
    <property type="component" value="Unassembled WGS sequence"/>
</dbReference>
<protein>
    <submittedName>
        <fullName evidence="10">MMPL family transporter</fullName>
    </submittedName>
</protein>
<feature type="transmembrane region" description="Helical" evidence="8">
    <location>
        <begin position="527"/>
        <end position="546"/>
    </location>
</feature>
<dbReference type="PANTHER" id="PTHR33406:SF6">
    <property type="entry name" value="MEMBRANE PROTEIN YDGH-RELATED"/>
    <property type="match status" value="1"/>
</dbReference>
<dbReference type="PROSITE" id="PS50156">
    <property type="entry name" value="SSD"/>
    <property type="match status" value="2"/>
</dbReference>
<dbReference type="InterPro" id="IPR000731">
    <property type="entry name" value="SSD"/>
</dbReference>
<comment type="caution">
    <text evidence="10">The sequence shown here is derived from an EMBL/GenBank/DDBJ whole genome shotgun (WGS) entry which is preliminary data.</text>
</comment>
<keyword evidence="6 8" id="KW-0472">Membrane</keyword>
<evidence type="ECO:0000256" key="7">
    <source>
        <dbReference type="SAM" id="MobiDB-lite"/>
    </source>
</evidence>
<proteinExistence type="inferred from homology"/>
<feature type="transmembrane region" description="Helical" evidence="8">
    <location>
        <begin position="384"/>
        <end position="405"/>
    </location>
</feature>
<evidence type="ECO:0000313" key="11">
    <source>
        <dbReference type="Proteomes" id="UP001501447"/>
    </source>
</evidence>
<comment type="subcellular location">
    <subcellularLocation>
        <location evidence="1">Cell membrane</location>
        <topology evidence="1">Multi-pass membrane protein</topology>
    </subcellularLocation>
</comment>
<comment type="similarity">
    <text evidence="2">Belongs to the resistance-nodulation-cell division (RND) (TC 2.A.6) family. MmpL subfamily.</text>
</comment>
<feature type="transmembrane region" description="Helical" evidence="8">
    <location>
        <begin position="586"/>
        <end position="606"/>
    </location>
</feature>
<feature type="transmembrane region" description="Helical" evidence="8">
    <location>
        <begin position="248"/>
        <end position="270"/>
    </location>
</feature>
<feature type="transmembrane region" description="Helical" evidence="8">
    <location>
        <begin position="291"/>
        <end position="314"/>
    </location>
</feature>
<evidence type="ECO:0000313" key="10">
    <source>
        <dbReference type="EMBL" id="GAA2607079.1"/>
    </source>
</evidence>
<evidence type="ECO:0000259" key="9">
    <source>
        <dbReference type="PROSITE" id="PS50156"/>
    </source>
</evidence>
<feature type="compositionally biased region" description="Gly residues" evidence="7">
    <location>
        <begin position="708"/>
        <end position="721"/>
    </location>
</feature>
<dbReference type="InterPro" id="IPR004869">
    <property type="entry name" value="MMPL_dom"/>
</dbReference>
<evidence type="ECO:0000256" key="2">
    <source>
        <dbReference type="ARBA" id="ARBA00010157"/>
    </source>
</evidence>
<feature type="transmembrane region" description="Helical" evidence="8">
    <location>
        <begin position="320"/>
        <end position="344"/>
    </location>
</feature>
<feature type="transmembrane region" description="Helical" evidence="8">
    <location>
        <begin position="627"/>
        <end position="649"/>
    </location>
</feature>
<dbReference type="EMBL" id="BAAARJ010000005">
    <property type="protein sequence ID" value="GAA2607079.1"/>
    <property type="molecule type" value="Genomic_DNA"/>
</dbReference>
<evidence type="ECO:0000256" key="6">
    <source>
        <dbReference type="ARBA" id="ARBA00023136"/>
    </source>
</evidence>
<feature type="transmembrane region" description="Helical" evidence="8">
    <location>
        <begin position="213"/>
        <end position="236"/>
    </location>
</feature>
<dbReference type="SUPFAM" id="SSF82866">
    <property type="entry name" value="Multidrug efflux transporter AcrB transmembrane domain"/>
    <property type="match status" value="2"/>
</dbReference>
<evidence type="ECO:0000256" key="3">
    <source>
        <dbReference type="ARBA" id="ARBA00022475"/>
    </source>
</evidence>
<gene>
    <name evidence="10" type="ORF">GCM10009863_20690</name>
</gene>
<keyword evidence="4 8" id="KW-0812">Transmembrane</keyword>
<keyword evidence="5 8" id="KW-1133">Transmembrane helix</keyword>
<feature type="transmembrane region" description="Helical" evidence="8">
    <location>
        <begin position="553"/>
        <end position="574"/>
    </location>
</feature>
<feature type="domain" description="SSD" evidence="9">
    <location>
        <begin position="223"/>
        <end position="345"/>
    </location>
</feature>
<dbReference type="Pfam" id="PF03176">
    <property type="entry name" value="MMPL"/>
    <property type="match status" value="2"/>
</dbReference>
<evidence type="ECO:0000256" key="4">
    <source>
        <dbReference type="ARBA" id="ARBA00022692"/>
    </source>
</evidence>
<evidence type="ECO:0000256" key="5">
    <source>
        <dbReference type="ARBA" id="ARBA00022989"/>
    </source>
</evidence>
<evidence type="ECO:0000256" key="8">
    <source>
        <dbReference type="SAM" id="Phobius"/>
    </source>
</evidence>
<evidence type="ECO:0000256" key="1">
    <source>
        <dbReference type="ARBA" id="ARBA00004651"/>
    </source>
</evidence>
<dbReference type="Gene3D" id="1.20.1640.10">
    <property type="entry name" value="Multidrug efflux transporter AcrB transmembrane domain"/>
    <property type="match status" value="2"/>
</dbReference>
<organism evidence="10 11">
    <name type="scientific">Streptomyces axinellae</name>
    <dbReference type="NCBI Taxonomy" id="552788"/>
    <lineage>
        <taxon>Bacteria</taxon>
        <taxon>Bacillati</taxon>
        <taxon>Actinomycetota</taxon>
        <taxon>Actinomycetes</taxon>
        <taxon>Kitasatosporales</taxon>
        <taxon>Streptomycetaceae</taxon>
        <taxon>Streptomyces</taxon>
    </lineage>
</organism>
<keyword evidence="3" id="KW-1003">Cell membrane</keyword>